<proteinExistence type="predicted"/>
<gene>
    <name evidence="1" type="ORF">F0L74_27145</name>
</gene>
<reference evidence="1 2" key="1">
    <citation type="submission" date="2019-09" db="EMBL/GenBank/DDBJ databases">
        <title>Chitinophaga ginsengihumi sp. nov., isolated from soil of ginseng rhizosphere.</title>
        <authorList>
            <person name="Lee J."/>
        </authorList>
    </citation>
    <scope>NUCLEOTIDE SEQUENCE [LARGE SCALE GENOMIC DNA]</scope>
    <source>
        <strain evidence="1 2">BN140078</strain>
    </source>
</reference>
<dbReference type="RefSeq" id="WP_149841042.1">
    <property type="nucleotide sequence ID" value="NZ_VUOC01000004.1"/>
</dbReference>
<dbReference type="AlphaFoldDB" id="A0A5B2VLT2"/>
<evidence type="ECO:0000313" key="1">
    <source>
        <dbReference type="EMBL" id="KAA2239865.1"/>
    </source>
</evidence>
<keyword evidence="2" id="KW-1185">Reference proteome</keyword>
<dbReference type="EMBL" id="VUOC01000004">
    <property type="protein sequence ID" value="KAA2239865.1"/>
    <property type="molecule type" value="Genomic_DNA"/>
</dbReference>
<accession>A0A5B2VLT2</accession>
<name>A0A5B2VLT2_9BACT</name>
<reference evidence="1 2" key="2">
    <citation type="submission" date="2019-09" db="EMBL/GenBank/DDBJ databases">
        <authorList>
            <person name="Jin C."/>
        </authorList>
    </citation>
    <scope>NUCLEOTIDE SEQUENCE [LARGE SCALE GENOMIC DNA]</scope>
    <source>
        <strain evidence="1 2">BN140078</strain>
    </source>
</reference>
<comment type="caution">
    <text evidence="1">The sequence shown here is derived from an EMBL/GenBank/DDBJ whole genome shotgun (WGS) entry which is preliminary data.</text>
</comment>
<dbReference type="Proteomes" id="UP000324611">
    <property type="component" value="Unassembled WGS sequence"/>
</dbReference>
<protein>
    <submittedName>
        <fullName evidence="1">Uncharacterized protein</fullName>
    </submittedName>
</protein>
<organism evidence="1 2">
    <name type="scientific">Chitinophaga agrisoli</name>
    <dbReference type="NCBI Taxonomy" id="2607653"/>
    <lineage>
        <taxon>Bacteria</taxon>
        <taxon>Pseudomonadati</taxon>
        <taxon>Bacteroidota</taxon>
        <taxon>Chitinophagia</taxon>
        <taxon>Chitinophagales</taxon>
        <taxon>Chitinophagaceae</taxon>
        <taxon>Chitinophaga</taxon>
    </lineage>
</organism>
<evidence type="ECO:0000313" key="2">
    <source>
        <dbReference type="Proteomes" id="UP000324611"/>
    </source>
</evidence>
<sequence>MEIAIGIAGLIIAWLTFRKTFYSKPQEEMENLLALFLATQTLSKELTLIMIEYATRRQALDIELYSGITYRSYIHALQQSQKTNLSDELFRKIKNSQLTRSNITTMQKSLELQFEDLQKMKNMFALTDRQA</sequence>